<dbReference type="InterPro" id="IPR028325">
    <property type="entry name" value="VG_K_chnl"/>
</dbReference>
<dbReference type="STRING" id="333140.AWW68_04540"/>
<feature type="transmembrane region" description="Helical" evidence="12">
    <location>
        <begin position="51"/>
        <end position="69"/>
    </location>
</feature>
<dbReference type="Gene3D" id="1.20.120.350">
    <property type="entry name" value="Voltage-gated potassium channels. Chain C"/>
    <property type="match status" value="1"/>
</dbReference>
<reference evidence="14 15" key="1">
    <citation type="submission" date="2016-01" db="EMBL/GenBank/DDBJ databases">
        <title>Genome sequencing of Roseivirga spongicola UST030701-084.</title>
        <authorList>
            <person name="Selvaratnam C."/>
            <person name="Thevarajoo S."/>
            <person name="Goh K.M."/>
            <person name="Ee R."/>
            <person name="Chan K.-G."/>
            <person name="Chong C.S."/>
        </authorList>
    </citation>
    <scope>NUCLEOTIDE SEQUENCE [LARGE SCALE GENOMIC DNA]</scope>
    <source>
        <strain evidence="14 15">UST030701-084</strain>
    </source>
</reference>
<keyword evidence="5" id="KW-0631">Potassium channel</keyword>
<keyword evidence="11" id="KW-0407">Ion channel</keyword>
<dbReference type="Proteomes" id="UP000075606">
    <property type="component" value="Unassembled WGS sequence"/>
</dbReference>
<feature type="transmembrane region" description="Helical" evidence="12">
    <location>
        <begin position="21"/>
        <end position="39"/>
    </location>
</feature>
<dbReference type="AlphaFoldDB" id="A0A150XH60"/>
<evidence type="ECO:0000256" key="12">
    <source>
        <dbReference type="SAM" id="Phobius"/>
    </source>
</evidence>
<dbReference type="GO" id="GO:0005249">
    <property type="term" value="F:voltage-gated potassium channel activity"/>
    <property type="evidence" value="ECO:0007669"/>
    <property type="project" value="InterPro"/>
</dbReference>
<evidence type="ECO:0000313" key="15">
    <source>
        <dbReference type="Proteomes" id="UP000075606"/>
    </source>
</evidence>
<dbReference type="InterPro" id="IPR005821">
    <property type="entry name" value="Ion_trans_dom"/>
</dbReference>
<keyword evidence="8 12" id="KW-1133">Transmembrane helix</keyword>
<gene>
    <name evidence="14" type="ORF">AWW68_04540</name>
</gene>
<dbReference type="Gene3D" id="1.10.287.70">
    <property type="match status" value="1"/>
</dbReference>
<evidence type="ECO:0000256" key="4">
    <source>
        <dbReference type="ARBA" id="ARBA00022692"/>
    </source>
</evidence>
<organism evidence="14 15">
    <name type="scientific">Roseivirga spongicola</name>
    <dbReference type="NCBI Taxonomy" id="333140"/>
    <lineage>
        <taxon>Bacteria</taxon>
        <taxon>Pseudomonadati</taxon>
        <taxon>Bacteroidota</taxon>
        <taxon>Cytophagia</taxon>
        <taxon>Cytophagales</taxon>
        <taxon>Roseivirgaceae</taxon>
        <taxon>Roseivirga</taxon>
    </lineage>
</organism>
<feature type="transmembrane region" description="Helical" evidence="12">
    <location>
        <begin position="174"/>
        <end position="195"/>
    </location>
</feature>
<dbReference type="GO" id="GO:0001508">
    <property type="term" value="P:action potential"/>
    <property type="evidence" value="ECO:0007669"/>
    <property type="project" value="TreeGrafter"/>
</dbReference>
<dbReference type="EMBL" id="LRPC01000001">
    <property type="protein sequence ID" value="KYG78041.1"/>
    <property type="molecule type" value="Genomic_DNA"/>
</dbReference>
<keyword evidence="10 12" id="KW-0472">Membrane</keyword>
<evidence type="ECO:0000256" key="5">
    <source>
        <dbReference type="ARBA" id="ARBA00022826"/>
    </source>
</evidence>
<feature type="transmembrane region" description="Helical" evidence="12">
    <location>
        <begin position="207"/>
        <end position="228"/>
    </location>
</feature>
<evidence type="ECO:0000256" key="1">
    <source>
        <dbReference type="ARBA" id="ARBA00004141"/>
    </source>
</evidence>
<evidence type="ECO:0000256" key="8">
    <source>
        <dbReference type="ARBA" id="ARBA00022989"/>
    </source>
</evidence>
<dbReference type="OrthoDB" id="9799090at2"/>
<evidence type="ECO:0000256" key="11">
    <source>
        <dbReference type="ARBA" id="ARBA00023303"/>
    </source>
</evidence>
<dbReference type="RefSeq" id="WP_068217065.1">
    <property type="nucleotide sequence ID" value="NZ_LRPC01000001.1"/>
</dbReference>
<comment type="subcellular location">
    <subcellularLocation>
        <location evidence="1">Membrane</location>
        <topology evidence="1">Multi-pass membrane protein</topology>
    </subcellularLocation>
</comment>
<dbReference type="PRINTS" id="PR00169">
    <property type="entry name" value="KCHANNEL"/>
</dbReference>
<evidence type="ECO:0000256" key="3">
    <source>
        <dbReference type="ARBA" id="ARBA00022538"/>
    </source>
</evidence>
<proteinExistence type="predicted"/>
<sequence length="266" mass="29948">MTLRKKLYIIIFGTDTPAGKAFDVALLVAILISVLAVMLESVPSLNNRFGYVFKYAEWIFTVVFSLEYLTRIYVTDHRKKYIFSFYGLIDLLSLLPTYLSFIFTGTQYLLIIRALRLLRVFRILKLGRFVGEGEQLGRALKASRHKITVFMGTVVMLVILLGTVMYLVEGRDNGFTSIPLSIYWAIVTLTTVGYGDIAPQTILGQSIASFVMILGYAIIAVPTGIVTVELQKDREYQKNKACKSCNSKGHDTEALYCKFCGEKLPE</sequence>
<evidence type="ECO:0000256" key="9">
    <source>
        <dbReference type="ARBA" id="ARBA00023065"/>
    </source>
</evidence>
<keyword evidence="2" id="KW-0813">Transport</keyword>
<keyword evidence="3" id="KW-0633">Potassium transport</keyword>
<dbReference type="SUPFAM" id="SSF81324">
    <property type="entry name" value="Voltage-gated potassium channels"/>
    <property type="match status" value="1"/>
</dbReference>
<evidence type="ECO:0000256" key="2">
    <source>
        <dbReference type="ARBA" id="ARBA00022448"/>
    </source>
</evidence>
<comment type="caution">
    <text evidence="14">The sequence shown here is derived from an EMBL/GenBank/DDBJ whole genome shotgun (WGS) entry which is preliminary data.</text>
</comment>
<keyword evidence="4 12" id="KW-0812">Transmembrane</keyword>
<dbReference type="PANTHER" id="PTHR11537">
    <property type="entry name" value="VOLTAGE-GATED POTASSIUM CHANNEL"/>
    <property type="match status" value="1"/>
</dbReference>
<name>A0A150XH60_9BACT</name>
<evidence type="ECO:0000313" key="14">
    <source>
        <dbReference type="EMBL" id="KYG78041.1"/>
    </source>
</evidence>
<feature type="domain" description="Ion transport" evidence="13">
    <location>
        <begin position="20"/>
        <end position="237"/>
    </location>
</feature>
<evidence type="ECO:0000259" key="13">
    <source>
        <dbReference type="Pfam" id="PF00520"/>
    </source>
</evidence>
<keyword evidence="7" id="KW-0630">Potassium</keyword>
<dbReference type="GO" id="GO:0008076">
    <property type="term" value="C:voltage-gated potassium channel complex"/>
    <property type="evidence" value="ECO:0007669"/>
    <property type="project" value="InterPro"/>
</dbReference>
<evidence type="ECO:0000256" key="10">
    <source>
        <dbReference type="ARBA" id="ARBA00023136"/>
    </source>
</evidence>
<keyword evidence="9" id="KW-0406">Ion transport</keyword>
<protein>
    <submittedName>
        <fullName evidence="14">Ion transporter</fullName>
    </submittedName>
</protein>
<keyword evidence="6" id="KW-0851">Voltage-gated channel</keyword>
<dbReference type="PANTHER" id="PTHR11537:SF254">
    <property type="entry name" value="POTASSIUM VOLTAGE-GATED CHANNEL PROTEIN SHAB"/>
    <property type="match status" value="1"/>
</dbReference>
<dbReference type="InterPro" id="IPR027359">
    <property type="entry name" value="Volt_channel_dom_sf"/>
</dbReference>
<dbReference type="Pfam" id="PF00520">
    <property type="entry name" value="Ion_trans"/>
    <property type="match status" value="1"/>
</dbReference>
<feature type="transmembrane region" description="Helical" evidence="12">
    <location>
        <begin position="147"/>
        <end position="168"/>
    </location>
</feature>
<accession>A0A150XH60</accession>
<evidence type="ECO:0000256" key="7">
    <source>
        <dbReference type="ARBA" id="ARBA00022958"/>
    </source>
</evidence>
<keyword evidence="15" id="KW-1185">Reference proteome</keyword>
<feature type="transmembrane region" description="Helical" evidence="12">
    <location>
        <begin position="81"/>
        <end position="102"/>
    </location>
</feature>
<evidence type="ECO:0000256" key="6">
    <source>
        <dbReference type="ARBA" id="ARBA00022882"/>
    </source>
</evidence>